<comment type="caution">
    <text evidence="1">The sequence shown here is derived from an EMBL/GenBank/DDBJ whole genome shotgun (WGS) entry which is preliminary data.</text>
</comment>
<dbReference type="Proteomes" id="UP000324222">
    <property type="component" value="Unassembled WGS sequence"/>
</dbReference>
<gene>
    <name evidence="1" type="ORF">E2C01_061912</name>
</gene>
<evidence type="ECO:0000313" key="1">
    <source>
        <dbReference type="EMBL" id="MPC67729.1"/>
    </source>
</evidence>
<dbReference type="AlphaFoldDB" id="A0A5B7HD53"/>
<reference evidence="1 2" key="1">
    <citation type="submission" date="2019-05" db="EMBL/GenBank/DDBJ databases">
        <title>Another draft genome of Portunus trituberculatus and its Hox gene families provides insights of decapod evolution.</title>
        <authorList>
            <person name="Jeong J.-H."/>
            <person name="Song I."/>
            <person name="Kim S."/>
            <person name="Choi T."/>
            <person name="Kim D."/>
            <person name="Ryu S."/>
            <person name="Kim W."/>
        </authorList>
    </citation>
    <scope>NUCLEOTIDE SEQUENCE [LARGE SCALE GENOMIC DNA]</scope>
    <source>
        <tissue evidence="1">Muscle</tissue>
    </source>
</reference>
<sequence>MAGWVWLIRGALFDNSPVALPVSCLHHVSQSVSSRSGRAAPLGGCVCAMPVGVSVVRLTSGGGRGAVEDMSLDWPSSVCQTLGYTQRGAP</sequence>
<name>A0A5B7HD53_PORTR</name>
<proteinExistence type="predicted"/>
<keyword evidence="2" id="KW-1185">Reference proteome</keyword>
<accession>A0A5B7HD53</accession>
<protein>
    <submittedName>
        <fullName evidence="1">Uncharacterized protein</fullName>
    </submittedName>
</protein>
<dbReference type="EMBL" id="VSRR010026676">
    <property type="protein sequence ID" value="MPC67729.1"/>
    <property type="molecule type" value="Genomic_DNA"/>
</dbReference>
<organism evidence="1 2">
    <name type="scientific">Portunus trituberculatus</name>
    <name type="common">Swimming crab</name>
    <name type="synonym">Neptunus trituberculatus</name>
    <dbReference type="NCBI Taxonomy" id="210409"/>
    <lineage>
        <taxon>Eukaryota</taxon>
        <taxon>Metazoa</taxon>
        <taxon>Ecdysozoa</taxon>
        <taxon>Arthropoda</taxon>
        <taxon>Crustacea</taxon>
        <taxon>Multicrustacea</taxon>
        <taxon>Malacostraca</taxon>
        <taxon>Eumalacostraca</taxon>
        <taxon>Eucarida</taxon>
        <taxon>Decapoda</taxon>
        <taxon>Pleocyemata</taxon>
        <taxon>Brachyura</taxon>
        <taxon>Eubrachyura</taxon>
        <taxon>Portunoidea</taxon>
        <taxon>Portunidae</taxon>
        <taxon>Portuninae</taxon>
        <taxon>Portunus</taxon>
    </lineage>
</organism>
<evidence type="ECO:0000313" key="2">
    <source>
        <dbReference type="Proteomes" id="UP000324222"/>
    </source>
</evidence>